<evidence type="ECO:0000256" key="1">
    <source>
        <dbReference type="SAM" id="Phobius"/>
    </source>
</evidence>
<evidence type="ECO:0000313" key="2">
    <source>
        <dbReference type="EMBL" id="KKM27275.1"/>
    </source>
</evidence>
<feature type="transmembrane region" description="Helical" evidence="1">
    <location>
        <begin position="32"/>
        <end position="49"/>
    </location>
</feature>
<dbReference type="AlphaFoldDB" id="A0A0F9LIE4"/>
<keyword evidence="1" id="KW-0472">Membrane</keyword>
<name>A0A0F9LIE4_9ZZZZ</name>
<gene>
    <name evidence="2" type="ORF">LCGC14_1576400</name>
</gene>
<sequence>MKFQDVIAGAMAIILLLAIIAYGLMSIAIPEVLVGAFGIAIGWVFSRGINGQVSRQERKEPDAERSN</sequence>
<comment type="caution">
    <text evidence="2">The sequence shown here is derived from an EMBL/GenBank/DDBJ whole genome shotgun (WGS) entry which is preliminary data.</text>
</comment>
<keyword evidence="1" id="KW-1133">Transmembrane helix</keyword>
<accession>A0A0F9LIE4</accession>
<dbReference type="EMBL" id="LAZR01012353">
    <property type="protein sequence ID" value="KKM27275.1"/>
    <property type="molecule type" value="Genomic_DNA"/>
</dbReference>
<proteinExistence type="predicted"/>
<reference evidence="2" key="1">
    <citation type="journal article" date="2015" name="Nature">
        <title>Complex archaea that bridge the gap between prokaryotes and eukaryotes.</title>
        <authorList>
            <person name="Spang A."/>
            <person name="Saw J.H."/>
            <person name="Jorgensen S.L."/>
            <person name="Zaremba-Niedzwiedzka K."/>
            <person name="Martijn J."/>
            <person name="Lind A.E."/>
            <person name="van Eijk R."/>
            <person name="Schleper C."/>
            <person name="Guy L."/>
            <person name="Ettema T.J."/>
        </authorList>
    </citation>
    <scope>NUCLEOTIDE SEQUENCE</scope>
</reference>
<keyword evidence="1" id="KW-0812">Transmembrane</keyword>
<feature type="transmembrane region" description="Helical" evidence="1">
    <location>
        <begin position="7"/>
        <end position="26"/>
    </location>
</feature>
<organism evidence="2">
    <name type="scientific">marine sediment metagenome</name>
    <dbReference type="NCBI Taxonomy" id="412755"/>
    <lineage>
        <taxon>unclassified sequences</taxon>
        <taxon>metagenomes</taxon>
        <taxon>ecological metagenomes</taxon>
    </lineage>
</organism>
<protein>
    <submittedName>
        <fullName evidence="2">Uncharacterized protein</fullName>
    </submittedName>
</protein>